<dbReference type="Pfam" id="PF01638">
    <property type="entry name" value="HxlR"/>
    <property type="match status" value="1"/>
</dbReference>
<evidence type="ECO:0000313" key="6">
    <source>
        <dbReference type="Proteomes" id="UP000001446"/>
    </source>
</evidence>
<dbReference type="GO" id="GO:0003677">
    <property type="term" value="F:DNA binding"/>
    <property type="evidence" value="ECO:0007669"/>
    <property type="project" value="UniProtKB-KW"/>
</dbReference>
<dbReference type="AlphaFoldDB" id="D2BWB8"/>
<dbReference type="HOGENOM" id="CLU_111585_2_3_6"/>
<dbReference type="STRING" id="590409.Dd586_1413"/>
<evidence type="ECO:0000313" key="5">
    <source>
        <dbReference type="EMBL" id="ACZ76288.1"/>
    </source>
</evidence>
<name>D2BWB8_DICZ5</name>
<dbReference type="PANTHER" id="PTHR33204:SF39">
    <property type="entry name" value="TRANSCRIPTIONAL REGULATORY PROTEIN"/>
    <property type="match status" value="1"/>
</dbReference>
<evidence type="ECO:0000256" key="3">
    <source>
        <dbReference type="ARBA" id="ARBA00023163"/>
    </source>
</evidence>
<keyword evidence="1" id="KW-0805">Transcription regulation</keyword>
<dbReference type="SUPFAM" id="SSF46785">
    <property type="entry name" value="Winged helix' DNA-binding domain"/>
    <property type="match status" value="1"/>
</dbReference>
<dbReference type="InterPro" id="IPR036390">
    <property type="entry name" value="WH_DNA-bd_sf"/>
</dbReference>
<dbReference type="eggNOG" id="COG1733">
    <property type="taxonomic scope" value="Bacteria"/>
</dbReference>
<dbReference type="InterPro" id="IPR002577">
    <property type="entry name" value="HTH_HxlR"/>
</dbReference>
<dbReference type="PROSITE" id="PS51118">
    <property type="entry name" value="HTH_HXLR"/>
    <property type="match status" value="1"/>
</dbReference>
<organism evidence="5 6">
    <name type="scientific">Dickeya zeae (strain Ech586)</name>
    <name type="common">Dickeya dadantii (strain Ech586)</name>
    <dbReference type="NCBI Taxonomy" id="590409"/>
    <lineage>
        <taxon>Bacteria</taxon>
        <taxon>Pseudomonadati</taxon>
        <taxon>Pseudomonadota</taxon>
        <taxon>Gammaproteobacteria</taxon>
        <taxon>Enterobacterales</taxon>
        <taxon>Pectobacteriaceae</taxon>
        <taxon>Dickeya</taxon>
        <taxon>Dickeya parazeae</taxon>
    </lineage>
</organism>
<dbReference type="KEGG" id="ddc:Dd586_1413"/>
<reference evidence="5" key="1">
    <citation type="submission" date="2009-12" db="EMBL/GenBank/DDBJ databases">
        <title>Complete sequence of Dickeya dadantii Ech586.</title>
        <authorList>
            <consortium name="US DOE Joint Genome Institute"/>
            <person name="Lucas S."/>
            <person name="Copeland A."/>
            <person name="Lapidus A."/>
            <person name="Glavina del Rio T."/>
            <person name="Tice H."/>
            <person name="Bruce D."/>
            <person name="Goodwin L."/>
            <person name="Pitluck S."/>
            <person name="Munk A.C."/>
            <person name="Brettin T."/>
            <person name="Detter J.C."/>
            <person name="Han C."/>
            <person name="Tapia R."/>
            <person name="Larimer F."/>
            <person name="Land M."/>
            <person name="Hauser L."/>
            <person name="Kyrpides N."/>
            <person name="Mikhailova N."/>
            <person name="Balakrishnan V."/>
            <person name="Glasner J."/>
            <person name="Perna N.T."/>
        </authorList>
    </citation>
    <scope>NUCLEOTIDE SEQUENCE [LARGE SCALE GENOMIC DNA]</scope>
    <source>
        <strain evidence="5">Ech586</strain>
    </source>
</reference>
<dbReference type="PANTHER" id="PTHR33204">
    <property type="entry name" value="TRANSCRIPTIONAL REGULATOR, MARR FAMILY"/>
    <property type="match status" value="1"/>
</dbReference>
<dbReference type="RefSeq" id="WP_012884122.1">
    <property type="nucleotide sequence ID" value="NC_013592.1"/>
</dbReference>
<keyword evidence="6" id="KW-1185">Reference proteome</keyword>
<sequence length="124" mass="14288">MLTLHPQCFSSDCPSRALFDQIADKWSMMVLAVLDDGPQRYNAIKRRLEGVTQKALTQCLRKLERNGLVSRQILSFSPVAVQYEITPLGRTLQQPFRELHQWTLDKLPEVEAARQQFDQAAEMK</sequence>
<dbReference type="Proteomes" id="UP000001446">
    <property type="component" value="Chromosome"/>
</dbReference>
<evidence type="ECO:0000259" key="4">
    <source>
        <dbReference type="PROSITE" id="PS51118"/>
    </source>
</evidence>
<dbReference type="InterPro" id="IPR036388">
    <property type="entry name" value="WH-like_DNA-bd_sf"/>
</dbReference>
<dbReference type="OrthoDB" id="9807069at2"/>
<dbReference type="EMBL" id="CP001836">
    <property type="protein sequence ID" value="ACZ76288.1"/>
    <property type="molecule type" value="Genomic_DNA"/>
</dbReference>
<dbReference type="Gene3D" id="1.10.10.10">
    <property type="entry name" value="Winged helix-like DNA-binding domain superfamily/Winged helix DNA-binding domain"/>
    <property type="match status" value="1"/>
</dbReference>
<gene>
    <name evidence="5" type="ordered locus">Dd586_1413</name>
</gene>
<proteinExistence type="predicted"/>
<keyword evidence="3" id="KW-0804">Transcription</keyword>
<evidence type="ECO:0000256" key="1">
    <source>
        <dbReference type="ARBA" id="ARBA00023015"/>
    </source>
</evidence>
<feature type="domain" description="HTH hxlR-type" evidence="4">
    <location>
        <begin position="13"/>
        <end position="111"/>
    </location>
</feature>
<accession>D2BWB8</accession>
<evidence type="ECO:0000256" key="2">
    <source>
        <dbReference type="ARBA" id="ARBA00023125"/>
    </source>
</evidence>
<keyword evidence="2" id="KW-0238">DNA-binding</keyword>
<protein>
    <submittedName>
        <fullName evidence="5">Transcriptional regulator, HxlR family</fullName>
    </submittedName>
</protein>